<feature type="compositionally biased region" description="Low complexity" evidence="2">
    <location>
        <begin position="116"/>
        <end position="140"/>
    </location>
</feature>
<proteinExistence type="predicted"/>
<dbReference type="SMART" id="SM00355">
    <property type="entry name" value="ZnF_C2H2"/>
    <property type="match status" value="2"/>
</dbReference>
<dbReference type="PROSITE" id="PS00028">
    <property type="entry name" value="ZINC_FINGER_C2H2_1"/>
    <property type="match status" value="2"/>
</dbReference>
<evidence type="ECO:0000256" key="2">
    <source>
        <dbReference type="SAM" id="MobiDB-lite"/>
    </source>
</evidence>
<gene>
    <name evidence="4" type="ORF">G7Y89_g10149</name>
</gene>
<evidence type="ECO:0000256" key="1">
    <source>
        <dbReference type="PROSITE-ProRule" id="PRU00042"/>
    </source>
</evidence>
<organism evidence="4 5">
    <name type="scientific">Cudoniella acicularis</name>
    <dbReference type="NCBI Taxonomy" id="354080"/>
    <lineage>
        <taxon>Eukaryota</taxon>
        <taxon>Fungi</taxon>
        <taxon>Dikarya</taxon>
        <taxon>Ascomycota</taxon>
        <taxon>Pezizomycotina</taxon>
        <taxon>Leotiomycetes</taxon>
        <taxon>Helotiales</taxon>
        <taxon>Tricladiaceae</taxon>
        <taxon>Cudoniella</taxon>
    </lineage>
</organism>
<dbReference type="GO" id="GO:0008270">
    <property type="term" value="F:zinc ion binding"/>
    <property type="evidence" value="ECO:0007669"/>
    <property type="project" value="UniProtKB-KW"/>
</dbReference>
<name>A0A8H4W183_9HELO</name>
<feature type="region of interest" description="Disordered" evidence="2">
    <location>
        <begin position="105"/>
        <end position="202"/>
    </location>
</feature>
<dbReference type="AlphaFoldDB" id="A0A8H4W183"/>
<keyword evidence="1" id="KW-0479">Metal-binding</keyword>
<evidence type="ECO:0000259" key="3">
    <source>
        <dbReference type="PROSITE" id="PS50157"/>
    </source>
</evidence>
<evidence type="ECO:0000313" key="4">
    <source>
        <dbReference type="EMBL" id="KAF4628005.1"/>
    </source>
</evidence>
<reference evidence="4 5" key="1">
    <citation type="submission" date="2020-03" db="EMBL/GenBank/DDBJ databases">
        <title>Draft Genome Sequence of Cudoniella acicularis.</title>
        <authorList>
            <person name="Buettner E."/>
            <person name="Kellner H."/>
        </authorList>
    </citation>
    <scope>NUCLEOTIDE SEQUENCE [LARGE SCALE GENOMIC DNA]</scope>
    <source>
        <strain evidence="4 5">DSM 108380</strain>
    </source>
</reference>
<dbReference type="EMBL" id="JAAMPI010000875">
    <property type="protein sequence ID" value="KAF4628005.1"/>
    <property type="molecule type" value="Genomic_DNA"/>
</dbReference>
<sequence length="202" mass="22046">MTTNQQQITRYTCNFFDCTTTFGRKSDLNRHMEEVHEPPKRCPFPGCTVEVKRKNRIATHIKKRHPGFRSLEFEFVLKAGKQGARVPQVRIVTSGVATGNQRTAVGGYFIPPNPPSSTSSSMSPTPSPSFAGPSGPSGCPADVSASSRAQTAQLYAPESIQYDNTAELGGEGWDEAMFSGSGEESPRDDEIYEGEYTYHSGV</sequence>
<feature type="compositionally biased region" description="Polar residues" evidence="2">
    <location>
        <begin position="144"/>
        <end position="153"/>
    </location>
</feature>
<accession>A0A8H4W183</accession>
<keyword evidence="5" id="KW-1185">Reference proteome</keyword>
<keyword evidence="1" id="KW-0863">Zinc-finger</keyword>
<evidence type="ECO:0000313" key="5">
    <source>
        <dbReference type="Proteomes" id="UP000566819"/>
    </source>
</evidence>
<dbReference type="Proteomes" id="UP000566819">
    <property type="component" value="Unassembled WGS sequence"/>
</dbReference>
<protein>
    <recommendedName>
        <fullName evidence="3">C2H2-type domain-containing protein</fullName>
    </recommendedName>
</protein>
<dbReference type="InterPro" id="IPR013087">
    <property type="entry name" value="Znf_C2H2_type"/>
</dbReference>
<keyword evidence="1" id="KW-0862">Zinc</keyword>
<feature type="domain" description="C2H2-type" evidence="3">
    <location>
        <begin position="11"/>
        <end position="41"/>
    </location>
</feature>
<comment type="caution">
    <text evidence="4">The sequence shown here is derived from an EMBL/GenBank/DDBJ whole genome shotgun (WGS) entry which is preliminary data.</text>
</comment>
<dbReference type="OrthoDB" id="2687452at2759"/>
<dbReference type="PROSITE" id="PS50157">
    <property type="entry name" value="ZINC_FINGER_C2H2_2"/>
    <property type="match status" value="1"/>
</dbReference>
<dbReference type="Gene3D" id="3.30.160.60">
    <property type="entry name" value="Classic Zinc Finger"/>
    <property type="match status" value="1"/>
</dbReference>